<evidence type="ECO:0000313" key="2">
    <source>
        <dbReference type="Proteomes" id="UP000179145"/>
    </source>
</evidence>
<evidence type="ECO:0000313" key="1">
    <source>
        <dbReference type="EMBL" id="AOX16907.1"/>
    </source>
</evidence>
<reference evidence="1 2" key="1">
    <citation type="journal article" date="2016" name="Microb. Cell Fact.">
        <title>Dissection of exopolysaccharide biosynthesis in Kozakia baliensis.</title>
        <authorList>
            <person name="Brandt J.U."/>
            <person name="Jakob F."/>
            <person name="Behr J."/>
            <person name="Geissler A.J."/>
            <person name="Vogel R.F."/>
        </authorList>
    </citation>
    <scope>NUCLEOTIDE SEQUENCE [LARGE SCALE GENOMIC DNA]</scope>
    <source>
        <strain evidence="1 2">DSM 14400</strain>
    </source>
</reference>
<keyword evidence="2" id="KW-1185">Reference proteome</keyword>
<gene>
    <name evidence="1" type="ORF">A0U89_06910</name>
</gene>
<proteinExistence type="predicted"/>
<dbReference type="OrthoDB" id="7355818at2"/>
<dbReference type="AlphaFoldDB" id="A0A1D8UTW1"/>
<dbReference type="KEGG" id="kba:A0U89_06910"/>
<dbReference type="EMBL" id="CP014674">
    <property type="protein sequence ID" value="AOX16907.1"/>
    <property type="molecule type" value="Genomic_DNA"/>
</dbReference>
<dbReference type="STRING" id="153496.A0U89_06910"/>
<dbReference type="RefSeq" id="WP_070402608.1">
    <property type="nucleotide sequence ID" value="NZ_BJVW01000003.1"/>
</dbReference>
<name>A0A1D8UTW1_9PROT</name>
<protein>
    <submittedName>
        <fullName evidence="1">Uncharacterized protein</fullName>
    </submittedName>
</protein>
<accession>A0A1D8UTW1</accession>
<organism evidence="1 2">
    <name type="scientific">Kozakia baliensis</name>
    <dbReference type="NCBI Taxonomy" id="153496"/>
    <lineage>
        <taxon>Bacteria</taxon>
        <taxon>Pseudomonadati</taxon>
        <taxon>Pseudomonadota</taxon>
        <taxon>Alphaproteobacteria</taxon>
        <taxon>Acetobacterales</taxon>
        <taxon>Acetobacteraceae</taxon>
        <taxon>Kozakia</taxon>
    </lineage>
</organism>
<dbReference type="Proteomes" id="UP000179145">
    <property type="component" value="Chromosome"/>
</dbReference>
<sequence length="162" mass="17468">MNGLVSQIKQFVVLPTLAQLGTQYGALAAINLVTAVGNLETGYRAIRQTTNSGYGVARGFWQMESFTHDDCWTNFLAFNPKLAASIREIAGTDAPTADLMEGNAYYGCAMARIKLLRAKPSLPVWNDARGITGYWKDNYNSALGAGSVTADRIALSQQAINA</sequence>